<feature type="transmembrane region" description="Helical" evidence="8">
    <location>
        <begin position="244"/>
        <end position="264"/>
    </location>
</feature>
<keyword evidence="2" id="KW-0813">Transport</keyword>
<dbReference type="Gene3D" id="1.20.1720.10">
    <property type="entry name" value="Multidrug resistance protein D"/>
    <property type="match status" value="1"/>
</dbReference>
<evidence type="ECO:0000256" key="8">
    <source>
        <dbReference type="SAM" id="Phobius"/>
    </source>
</evidence>
<gene>
    <name evidence="10" type="ORF">HLH34_02900</name>
</gene>
<accession>A0A7W4JQ71</accession>
<evidence type="ECO:0000256" key="3">
    <source>
        <dbReference type="ARBA" id="ARBA00022475"/>
    </source>
</evidence>
<feature type="transmembrane region" description="Helical" evidence="8">
    <location>
        <begin position="121"/>
        <end position="146"/>
    </location>
</feature>
<feature type="transmembrane region" description="Helical" evidence="8">
    <location>
        <begin position="461"/>
        <end position="483"/>
    </location>
</feature>
<evidence type="ECO:0000256" key="2">
    <source>
        <dbReference type="ARBA" id="ARBA00022448"/>
    </source>
</evidence>
<evidence type="ECO:0000256" key="4">
    <source>
        <dbReference type="ARBA" id="ARBA00022692"/>
    </source>
</evidence>
<feature type="transmembrane region" description="Helical" evidence="8">
    <location>
        <begin position="418"/>
        <end position="441"/>
    </location>
</feature>
<feature type="transmembrane region" description="Helical" evidence="8">
    <location>
        <begin position="284"/>
        <end position="310"/>
    </location>
</feature>
<feature type="domain" description="Major facilitator superfamily (MFS) profile" evidence="9">
    <location>
        <begin position="31"/>
        <end position="488"/>
    </location>
</feature>
<evidence type="ECO:0000256" key="5">
    <source>
        <dbReference type="ARBA" id="ARBA00022989"/>
    </source>
</evidence>
<comment type="caution">
    <text evidence="10">The sequence shown here is derived from an EMBL/GenBank/DDBJ whole genome shotgun (WGS) entry which is preliminary data.</text>
</comment>
<dbReference type="EMBL" id="JABEQF010000002">
    <property type="protein sequence ID" value="MBB2188912.1"/>
    <property type="molecule type" value="Genomic_DNA"/>
</dbReference>
<dbReference type="PRINTS" id="PR01036">
    <property type="entry name" value="TCRTETB"/>
</dbReference>
<dbReference type="InterPro" id="IPR020846">
    <property type="entry name" value="MFS_dom"/>
</dbReference>
<evidence type="ECO:0000313" key="10">
    <source>
        <dbReference type="EMBL" id="MBB2188912.1"/>
    </source>
</evidence>
<dbReference type="PANTHER" id="PTHR23501:SF197">
    <property type="entry name" value="COMD"/>
    <property type="match status" value="1"/>
</dbReference>
<evidence type="ECO:0000256" key="7">
    <source>
        <dbReference type="SAM" id="MobiDB-lite"/>
    </source>
</evidence>
<feature type="transmembrane region" description="Helical" evidence="8">
    <location>
        <begin position="354"/>
        <end position="372"/>
    </location>
</feature>
<comment type="subcellular location">
    <subcellularLocation>
        <location evidence="1">Cell membrane</location>
        <topology evidence="1">Multi-pass membrane protein</topology>
    </subcellularLocation>
</comment>
<keyword evidence="5 8" id="KW-1133">Transmembrane helix</keyword>
<sequence>MTATSPQPGDAAPDDTPTDPDAPTRAEIRAVVRGLMIVLALGALDQSIVATALPRIVGDLGGVTHMSWIVSAYVLASTSVMPLYGKLADQYGRKPVLTGSVLAFLLGSVLCGAAHSLPQMILFRAIQGLGAGGLMPLTQIIIGDLVPVARRGRRQGMVASVFALCSILGPIAGGVVTDLLSWHWIFYLNLPIGTAALLVITRALRRFHHPVRARRIDYPGALLMSAATTAFLLVLTLGGVEWPWASLPTAGLAAAALLLLFLFVRHIRRVPEPVLPPGLFHDRLFVVASLVLALAFMGLMGAGLFFPLFFQRVMGVSPSHSGFLTGPLMIGVVVSSVINGRVLLRSGRYKPAQIGGLTLALAAFAILGWASATARGLGVIEPAMMALGLGLGLITPNMTIAVQNALPVAHRGVGTATLAFFRSLGGLAGVAGAGVILAWSVPPSVGSGQDPAAMIALYRHAIATTFLVGAAVIALSLVAILFLPERPLATGRTPPPDSGTDPQAPRTSRSA</sequence>
<dbReference type="RefSeq" id="WP_183118106.1">
    <property type="nucleotide sequence ID" value="NZ_JABEQF010000002.1"/>
</dbReference>
<dbReference type="InterPro" id="IPR011701">
    <property type="entry name" value="MFS"/>
</dbReference>
<evidence type="ECO:0000259" key="9">
    <source>
        <dbReference type="PROSITE" id="PS50850"/>
    </source>
</evidence>
<dbReference type="InterPro" id="IPR036259">
    <property type="entry name" value="MFS_trans_sf"/>
</dbReference>
<reference evidence="10 11" key="1">
    <citation type="submission" date="2020-04" db="EMBL/GenBank/DDBJ databases">
        <title>Description of novel Gluconacetobacter.</title>
        <authorList>
            <person name="Sombolestani A."/>
        </authorList>
    </citation>
    <scope>NUCLEOTIDE SEQUENCE [LARGE SCALE GENOMIC DNA]</scope>
    <source>
        <strain evidence="10 11">LMG 21311</strain>
    </source>
</reference>
<evidence type="ECO:0000313" key="11">
    <source>
        <dbReference type="Proteomes" id="UP000555756"/>
    </source>
</evidence>
<dbReference type="PANTHER" id="PTHR23501">
    <property type="entry name" value="MAJOR FACILITATOR SUPERFAMILY"/>
    <property type="match status" value="1"/>
</dbReference>
<feature type="transmembrane region" description="Helical" evidence="8">
    <location>
        <begin position="322"/>
        <end position="342"/>
    </location>
</feature>
<dbReference type="FunFam" id="1.20.1720.10:FF:000004">
    <property type="entry name" value="EmrB/QacA family drug resistance transporter"/>
    <property type="match status" value="1"/>
</dbReference>
<dbReference type="SUPFAM" id="SSF103473">
    <property type="entry name" value="MFS general substrate transporter"/>
    <property type="match status" value="2"/>
</dbReference>
<dbReference type="Proteomes" id="UP000555756">
    <property type="component" value="Unassembled WGS sequence"/>
</dbReference>
<dbReference type="Gene3D" id="1.20.1250.20">
    <property type="entry name" value="MFS general substrate transporter like domains"/>
    <property type="match status" value="1"/>
</dbReference>
<evidence type="ECO:0000256" key="6">
    <source>
        <dbReference type="ARBA" id="ARBA00023136"/>
    </source>
</evidence>
<feature type="transmembrane region" description="Helical" evidence="8">
    <location>
        <begin position="158"/>
        <end position="176"/>
    </location>
</feature>
<organism evidence="10 11">
    <name type="scientific">Gluconacetobacter azotocaptans</name>
    <dbReference type="NCBI Taxonomy" id="142834"/>
    <lineage>
        <taxon>Bacteria</taxon>
        <taxon>Pseudomonadati</taxon>
        <taxon>Pseudomonadota</taxon>
        <taxon>Alphaproteobacteria</taxon>
        <taxon>Acetobacterales</taxon>
        <taxon>Acetobacteraceae</taxon>
        <taxon>Gluconacetobacter</taxon>
    </lineage>
</organism>
<keyword evidence="3" id="KW-1003">Cell membrane</keyword>
<dbReference type="CDD" id="cd17502">
    <property type="entry name" value="MFS_Azr1_MDR_like"/>
    <property type="match status" value="1"/>
</dbReference>
<name>A0A7W4JQ71_9PROT</name>
<feature type="region of interest" description="Disordered" evidence="7">
    <location>
        <begin position="490"/>
        <end position="511"/>
    </location>
</feature>
<keyword evidence="4 8" id="KW-0812">Transmembrane</keyword>
<feature type="transmembrane region" description="Helical" evidence="8">
    <location>
        <begin position="384"/>
        <end position="406"/>
    </location>
</feature>
<keyword evidence="6 8" id="KW-0472">Membrane</keyword>
<feature type="transmembrane region" description="Helical" evidence="8">
    <location>
        <begin position="182"/>
        <end position="204"/>
    </location>
</feature>
<dbReference type="PROSITE" id="PS50850">
    <property type="entry name" value="MFS"/>
    <property type="match status" value="1"/>
</dbReference>
<evidence type="ECO:0000256" key="1">
    <source>
        <dbReference type="ARBA" id="ARBA00004651"/>
    </source>
</evidence>
<dbReference type="GO" id="GO:0005886">
    <property type="term" value="C:plasma membrane"/>
    <property type="evidence" value="ECO:0007669"/>
    <property type="project" value="UniProtKB-SubCell"/>
</dbReference>
<dbReference type="Pfam" id="PF07690">
    <property type="entry name" value="MFS_1"/>
    <property type="match status" value="1"/>
</dbReference>
<feature type="transmembrane region" description="Helical" evidence="8">
    <location>
        <begin position="216"/>
        <end position="238"/>
    </location>
</feature>
<keyword evidence="11" id="KW-1185">Reference proteome</keyword>
<feature type="transmembrane region" description="Helical" evidence="8">
    <location>
        <begin position="65"/>
        <end position="84"/>
    </location>
</feature>
<proteinExistence type="predicted"/>
<feature type="region of interest" description="Disordered" evidence="7">
    <location>
        <begin position="1"/>
        <end position="23"/>
    </location>
</feature>
<dbReference type="GO" id="GO:0022857">
    <property type="term" value="F:transmembrane transporter activity"/>
    <property type="evidence" value="ECO:0007669"/>
    <property type="project" value="InterPro"/>
</dbReference>
<feature type="transmembrane region" description="Helical" evidence="8">
    <location>
        <begin position="96"/>
        <end position="115"/>
    </location>
</feature>
<feature type="transmembrane region" description="Helical" evidence="8">
    <location>
        <begin position="34"/>
        <end position="53"/>
    </location>
</feature>
<dbReference type="AlphaFoldDB" id="A0A7W4JQ71"/>
<protein>
    <submittedName>
        <fullName evidence="10">MFS transporter</fullName>
    </submittedName>
</protein>